<keyword evidence="4" id="KW-1185">Reference proteome</keyword>
<dbReference type="AlphaFoldDB" id="A0A2P7VBR5"/>
<dbReference type="Pfam" id="PF14343">
    <property type="entry name" value="PrcB_C"/>
    <property type="match status" value="1"/>
</dbReference>
<feature type="domain" description="PrcB C-terminal" evidence="2">
    <location>
        <begin position="80"/>
        <end position="132"/>
    </location>
</feature>
<keyword evidence="1" id="KW-0732">Signal</keyword>
<accession>A0A2P7VBR5</accession>
<feature type="chain" id="PRO_5015175394" description="PrcB C-terminal domain-containing protein" evidence="1">
    <location>
        <begin position="24"/>
        <end position="154"/>
    </location>
</feature>
<evidence type="ECO:0000313" key="3">
    <source>
        <dbReference type="EMBL" id="PSJ96622.1"/>
    </source>
</evidence>
<name>A0A2P7VBR5_9BACL</name>
<evidence type="ECO:0000313" key="4">
    <source>
        <dbReference type="Proteomes" id="UP000240419"/>
    </source>
</evidence>
<evidence type="ECO:0000259" key="2">
    <source>
        <dbReference type="Pfam" id="PF14343"/>
    </source>
</evidence>
<protein>
    <recommendedName>
        <fullName evidence="2">PrcB C-terminal domain-containing protein</fullName>
    </recommendedName>
</protein>
<evidence type="ECO:0000256" key="1">
    <source>
        <dbReference type="SAM" id="SignalP"/>
    </source>
</evidence>
<comment type="caution">
    <text evidence="3">The sequence shown here is derived from an EMBL/GenBank/DDBJ whole genome shotgun (WGS) entry which is preliminary data.</text>
</comment>
<dbReference type="OrthoDB" id="2081723at2"/>
<reference evidence="3 4" key="1">
    <citation type="submission" date="2018-03" db="EMBL/GenBank/DDBJ databases">
        <title>Brevisbacillus phylogenomics.</title>
        <authorList>
            <person name="Dunlap C."/>
        </authorList>
    </citation>
    <scope>NUCLEOTIDE SEQUENCE [LARGE SCALE GENOMIC DNA]</scope>
    <source>
        <strain evidence="3 4">NRRL NRS-1210</strain>
    </source>
</reference>
<proteinExistence type="predicted"/>
<dbReference type="EMBL" id="PXZM01000014">
    <property type="protein sequence ID" value="PSJ96622.1"/>
    <property type="molecule type" value="Genomic_DNA"/>
</dbReference>
<sequence length="154" mass="16950">MKSLLKNSVAVLTILSILPFSQAAVHAEQKHSEPISTSQVDVQTKKLSIEKEGRLSAAERAFVGKVKSKKGVHRQGDLYVVSRGEMPTSGYGMKVVGTQQGWEMLTVYVELTNPVPEDITMPAVHTPYLIVRASLPSYTTMVFVDATTDKVLFR</sequence>
<gene>
    <name evidence="3" type="ORF">C7R93_10570</name>
</gene>
<feature type="signal peptide" evidence="1">
    <location>
        <begin position="1"/>
        <end position="23"/>
    </location>
</feature>
<dbReference type="InterPro" id="IPR025748">
    <property type="entry name" value="PrcB_C_dom"/>
</dbReference>
<dbReference type="Proteomes" id="UP000240419">
    <property type="component" value="Unassembled WGS sequence"/>
</dbReference>
<organism evidence="3 4">
    <name type="scientific">Brevibacillus fortis</name>
    <dbReference type="NCBI Taxonomy" id="2126352"/>
    <lineage>
        <taxon>Bacteria</taxon>
        <taxon>Bacillati</taxon>
        <taxon>Bacillota</taxon>
        <taxon>Bacilli</taxon>
        <taxon>Bacillales</taxon>
        <taxon>Paenibacillaceae</taxon>
        <taxon>Brevibacillus</taxon>
    </lineage>
</organism>
<dbReference type="RefSeq" id="WP_106838767.1">
    <property type="nucleotide sequence ID" value="NZ_JBCNIW010000002.1"/>
</dbReference>